<feature type="binding site" evidence="7">
    <location>
        <position position="167"/>
    </location>
    <ligand>
        <name>ATP</name>
        <dbReference type="ChEBI" id="CHEBI:30616"/>
    </ligand>
</feature>
<gene>
    <name evidence="12" type="ORF">PBS003_LOCUS1850</name>
</gene>
<dbReference type="Gene3D" id="1.10.510.10">
    <property type="entry name" value="Transferase(Phosphotransferase) domain 1"/>
    <property type="match status" value="1"/>
</dbReference>
<dbReference type="GO" id="GO:0005524">
    <property type="term" value="F:ATP binding"/>
    <property type="evidence" value="ECO:0007669"/>
    <property type="project" value="UniProtKB-UniRule"/>
</dbReference>
<dbReference type="InterPro" id="IPR036947">
    <property type="entry name" value="POLO_box_dom_sf"/>
</dbReference>
<keyword evidence="4 7" id="KW-0547">Nucleotide-binding</keyword>
<protein>
    <recommendedName>
        <fullName evidence="8">Serine/threonine-protein kinase PLK</fullName>
        <ecNumber evidence="8">2.7.11.21</ecNumber>
    </recommendedName>
    <alternativeName>
        <fullName evidence="8">Polo-like kinase</fullName>
    </alternativeName>
</protein>
<sequence length="808" mass="90143">MTMPIRDPTVLLTGREENLTASVEHTTSGFMRTNRCSSHESTKCVYDSDRFKLVQSRRGSASSGHMLPALEPTRKKGINVEIERPIESVPPIQVAPLILGTQKKKKEPTPQPVVPDQILETYLDGQGYVKTRTYVKGKFLGKGGFARCYELKCEQTGKIFAGKVVAKSSLLKLKAKQKFTSEIKIHKSLHHPQIVQFEHFFEDSDNAYIVLELCRNQSMSDLMRRRKRLSESEVKFYMRQLVEGLAYLHEMLVIHRDLKLGNLFLTSDMRLKIGDFGLATRLDNPEDRKRTMCGTPNYIAPEILCGQRGDGHSFEVDIWSTGVVMYTLLVGRPPFETDDVKATYKRIRANKYDFPETAHVSRSAQSLVRGILRSDPGARPSLKQILKHPFLADELVPTALPRTALLVTPPSCKSQSLASRHSDNVHLASSTEAIIPPSTASKRYIVRTRDFRTDTQRASDPGTSPSLAQSLPPCLRDGYERTLRFSDATKRDLPASKSTAAERSPHTKAAENLAATQNVLESAYKSLSRFFFLQEHSRSGDDGDKKLSESSPAATIVAAAQRLKEIRAEAEANCPLVPGTLWISQWVDYTSKYGIGYMLSNGESGVYFNDSTKLILSADGKVFEYIGRQSNYAAGPETRVRYSTESFDPVLSKKVTLLGHFKGYLVDARAENDEVDILESQLAQSFVLSREDDTDISVLGSSNGNKAAQSMVFVKKWVKTRHAVLFQLSNGTIQLNFFDKSKLMLSANARVATYLNRDGNLAVFSSSKVILASEPPDLGKRLRYAKDMLQQMVRTTEYKQASNSSAAS</sequence>
<dbReference type="Gene3D" id="3.30.200.20">
    <property type="entry name" value="Phosphorylase Kinase, domain 1"/>
    <property type="match status" value="1"/>
</dbReference>
<evidence type="ECO:0000256" key="6">
    <source>
        <dbReference type="ARBA" id="ARBA00022840"/>
    </source>
</evidence>
<dbReference type="GO" id="GO:0005634">
    <property type="term" value="C:nucleus"/>
    <property type="evidence" value="ECO:0007669"/>
    <property type="project" value="TreeGrafter"/>
</dbReference>
<dbReference type="SUPFAM" id="SSF56112">
    <property type="entry name" value="Protein kinase-like (PK-like)"/>
    <property type="match status" value="1"/>
</dbReference>
<feature type="domain" description="POLO box" evidence="11">
    <location>
        <begin position="582"/>
        <end position="667"/>
    </location>
</feature>
<keyword evidence="5 8" id="KW-0418">Kinase</keyword>
<name>A0AAU9KS43_9STRA</name>
<dbReference type="PROSITE" id="PS50078">
    <property type="entry name" value="POLO_BOX"/>
    <property type="match status" value="2"/>
</dbReference>
<dbReference type="PROSITE" id="PS00108">
    <property type="entry name" value="PROTEIN_KINASE_ST"/>
    <property type="match status" value="1"/>
</dbReference>
<dbReference type="CDD" id="cd14099">
    <property type="entry name" value="STKc_PLK"/>
    <property type="match status" value="1"/>
</dbReference>
<dbReference type="SUPFAM" id="SSF82615">
    <property type="entry name" value="Polo-box domain"/>
    <property type="match status" value="2"/>
</dbReference>
<dbReference type="InterPro" id="IPR033701">
    <property type="entry name" value="POLO_box_1"/>
</dbReference>
<comment type="catalytic activity">
    <reaction evidence="8">
        <text>L-threonyl-[protein] + ATP = O-phospho-L-threonyl-[protein] + ADP + H(+)</text>
        <dbReference type="Rhea" id="RHEA:46608"/>
        <dbReference type="Rhea" id="RHEA-COMP:11060"/>
        <dbReference type="Rhea" id="RHEA-COMP:11605"/>
        <dbReference type="ChEBI" id="CHEBI:15378"/>
        <dbReference type="ChEBI" id="CHEBI:30013"/>
        <dbReference type="ChEBI" id="CHEBI:30616"/>
        <dbReference type="ChEBI" id="CHEBI:61977"/>
        <dbReference type="ChEBI" id="CHEBI:456216"/>
        <dbReference type="EC" id="2.7.11.21"/>
    </reaction>
</comment>
<feature type="compositionally biased region" description="Polar residues" evidence="9">
    <location>
        <begin position="458"/>
        <end position="469"/>
    </location>
</feature>
<evidence type="ECO:0000256" key="7">
    <source>
        <dbReference type="PROSITE-ProRule" id="PRU10141"/>
    </source>
</evidence>
<dbReference type="Pfam" id="PF00069">
    <property type="entry name" value="Pkinase"/>
    <property type="match status" value="1"/>
</dbReference>
<evidence type="ECO:0000256" key="1">
    <source>
        <dbReference type="ARBA" id="ARBA00022527"/>
    </source>
</evidence>
<feature type="region of interest" description="Disordered" evidence="9">
    <location>
        <begin position="486"/>
        <end position="509"/>
    </location>
</feature>
<dbReference type="InterPro" id="IPR017441">
    <property type="entry name" value="Protein_kinase_ATP_BS"/>
</dbReference>
<keyword evidence="6 7" id="KW-0067">ATP-binding</keyword>
<dbReference type="CDD" id="cd13118">
    <property type="entry name" value="POLO_box_1"/>
    <property type="match status" value="1"/>
</dbReference>
<dbReference type="PROSITE" id="PS00107">
    <property type="entry name" value="PROTEIN_KINASE_ATP"/>
    <property type="match status" value="1"/>
</dbReference>
<keyword evidence="3" id="KW-0677">Repeat</keyword>
<evidence type="ECO:0000256" key="9">
    <source>
        <dbReference type="SAM" id="MobiDB-lite"/>
    </source>
</evidence>
<evidence type="ECO:0000313" key="12">
    <source>
        <dbReference type="EMBL" id="CAH0475014.1"/>
    </source>
</evidence>
<feature type="domain" description="Protein kinase" evidence="10">
    <location>
        <begin position="134"/>
        <end position="391"/>
    </location>
</feature>
<dbReference type="InterPro" id="IPR033695">
    <property type="entry name" value="POLO_box_2"/>
</dbReference>
<proteinExistence type="inferred from homology"/>
<evidence type="ECO:0000256" key="4">
    <source>
        <dbReference type="ARBA" id="ARBA00022741"/>
    </source>
</evidence>
<evidence type="ECO:0000313" key="13">
    <source>
        <dbReference type="Proteomes" id="UP001160483"/>
    </source>
</evidence>
<dbReference type="PANTHER" id="PTHR24345">
    <property type="entry name" value="SERINE/THREONINE-PROTEIN KINASE PLK"/>
    <property type="match status" value="1"/>
</dbReference>
<accession>A0AAU9KS43</accession>
<evidence type="ECO:0000256" key="5">
    <source>
        <dbReference type="ARBA" id="ARBA00022777"/>
    </source>
</evidence>
<dbReference type="Pfam" id="PF00659">
    <property type="entry name" value="POLO_box"/>
    <property type="match status" value="2"/>
</dbReference>
<feature type="domain" description="POLO box" evidence="11">
    <location>
        <begin position="713"/>
        <end position="794"/>
    </location>
</feature>
<dbReference type="FunFam" id="3.30.200.20:FF:000091">
    <property type="entry name" value="Serine/threonine-protein kinase PLK"/>
    <property type="match status" value="1"/>
</dbReference>
<dbReference type="GO" id="GO:0004674">
    <property type="term" value="F:protein serine/threonine kinase activity"/>
    <property type="evidence" value="ECO:0007669"/>
    <property type="project" value="UniProtKB-KW"/>
</dbReference>
<feature type="region of interest" description="Disordered" evidence="9">
    <location>
        <begin position="453"/>
        <end position="474"/>
    </location>
</feature>
<dbReference type="SMART" id="SM00220">
    <property type="entry name" value="S_TKc"/>
    <property type="match status" value="1"/>
</dbReference>
<dbReference type="AlphaFoldDB" id="A0AAU9KS43"/>
<keyword evidence="1 8" id="KW-0723">Serine/threonine-protein kinase</keyword>
<dbReference type="EMBL" id="CAKKTJ010000119">
    <property type="protein sequence ID" value="CAH0475014.1"/>
    <property type="molecule type" value="Genomic_DNA"/>
</dbReference>
<dbReference type="CDD" id="cd13117">
    <property type="entry name" value="POLO_box_2"/>
    <property type="match status" value="1"/>
</dbReference>
<dbReference type="InterPro" id="IPR008271">
    <property type="entry name" value="Ser/Thr_kinase_AS"/>
</dbReference>
<dbReference type="Gene3D" id="3.30.1120.30">
    <property type="entry name" value="POLO box domain"/>
    <property type="match status" value="2"/>
</dbReference>
<reference evidence="12" key="1">
    <citation type="submission" date="2021-11" db="EMBL/GenBank/DDBJ databases">
        <authorList>
            <person name="Islam A."/>
            <person name="Islam S."/>
            <person name="Flora M.S."/>
            <person name="Rahman M."/>
            <person name="Ziaur R.M."/>
            <person name="Epstein J.H."/>
            <person name="Hassan M."/>
            <person name="Klassen M."/>
            <person name="Woodard K."/>
            <person name="Webb A."/>
            <person name="Webby R.J."/>
            <person name="El Zowalaty M.E."/>
        </authorList>
    </citation>
    <scope>NUCLEOTIDE SEQUENCE</scope>
    <source>
        <strain evidence="12">Pbs3</strain>
    </source>
</reference>
<dbReference type="Proteomes" id="UP001160483">
    <property type="component" value="Unassembled WGS sequence"/>
</dbReference>
<organism evidence="12 13">
    <name type="scientific">Peronospora belbahrii</name>
    <dbReference type="NCBI Taxonomy" id="622444"/>
    <lineage>
        <taxon>Eukaryota</taxon>
        <taxon>Sar</taxon>
        <taxon>Stramenopiles</taxon>
        <taxon>Oomycota</taxon>
        <taxon>Peronosporomycetes</taxon>
        <taxon>Peronosporales</taxon>
        <taxon>Peronosporaceae</taxon>
        <taxon>Peronospora</taxon>
    </lineage>
</organism>
<dbReference type="EC" id="2.7.11.21" evidence="8"/>
<dbReference type="InterPro" id="IPR000959">
    <property type="entry name" value="POLO_box_dom"/>
</dbReference>
<evidence type="ECO:0000256" key="8">
    <source>
        <dbReference type="RuleBase" id="RU361162"/>
    </source>
</evidence>
<comment type="caution">
    <text evidence="12">The sequence shown here is derived from an EMBL/GenBank/DDBJ whole genome shotgun (WGS) entry which is preliminary data.</text>
</comment>
<evidence type="ECO:0000259" key="11">
    <source>
        <dbReference type="PROSITE" id="PS50078"/>
    </source>
</evidence>
<comment type="similarity">
    <text evidence="8">Belongs to the protein kinase superfamily. Ser/Thr protein kinase family. CDC5/Polo subfamily.</text>
</comment>
<dbReference type="PANTHER" id="PTHR24345:SF0">
    <property type="entry name" value="CELL CYCLE SERINE_THREONINE-PROTEIN KINASE CDC5_MSD2"/>
    <property type="match status" value="1"/>
</dbReference>
<evidence type="ECO:0000256" key="2">
    <source>
        <dbReference type="ARBA" id="ARBA00022679"/>
    </source>
</evidence>
<dbReference type="PROSITE" id="PS50011">
    <property type="entry name" value="PROTEIN_KINASE_DOM"/>
    <property type="match status" value="1"/>
</dbReference>
<dbReference type="InterPro" id="IPR000719">
    <property type="entry name" value="Prot_kinase_dom"/>
</dbReference>
<dbReference type="FunFam" id="1.10.510.10:FF:000843">
    <property type="entry name" value="Serine/threonine-protein kinase PLK"/>
    <property type="match status" value="1"/>
</dbReference>
<evidence type="ECO:0000256" key="3">
    <source>
        <dbReference type="ARBA" id="ARBA00022737"/>
    </source>
</evidence>
<keyword evidence="2 8" id="KW-0808">Transferase</keyword>
<evidence type="ECO:0000259" key="10">
    <source>
        <dbReference type="PROSITE" id="PS50011"/>
    </source>
</evidence>
<dbReference type="FunFam" id="3.30.1120.30:FF:000013">
    <property type="entry name" value="Serine/threonine-protein kinase PLK"/>
    <property type="match status" value="1"/>
</dbReference>
<dbReference type="InterPro" id="IPR011009">
    <property type="entry name" value="Kinase-like_dom_sf"/>
</dbReference>